<dbReference type="GO" id="GO:0005829">
    <property type="term" value="C:cytosol"/>
    <property type="evidence" value="ECO:0007669"/>
    <property type="project" value="TreeGrafter"/>
</dbReference>
<dbReference type="PANTHER" id="PTHR10584:SF166">
    <property type="entry name" value="RIBOKINASE"/>
    <property type="match status" value="1"/>
</dbReference>
<name>A0A4R9BJT8_9MICO</name>
<dbReference type="RefSeq" id="WP_134642139.1">
    <property type="nucleotide sequence ID" value="NZ_SOHM01000035.1"/>
</dbReference>
<evidence type="ECO:0000259" key="5">
    <source>
        <dbReference type="Pfam" id="PF00294"/>
    </source>
</evidence>
<dbReference type="Gene3D" id="3.40.1190.20">
    <property type="match status" value="1"/>
</dbReference>
<reference evidence="6 7" key="1">
    <citation type="submission" date="2019-03" db="EMBL/GenBank/DDBJ databases">
        <title>Genomics of glacier-inhabiting Cryobacterium strains.</title>
        <authorList>
            <person name="Liu Q."/>
            <person name="Xin Y.-H."/>
        </authorList>
    </citation>
    <scope>NUCLEOTIDE SEQUENCE [LARGE SCALE GENOMIC DNA]</scope>
    <source>
        <strain evidence="6 7">Sr59</strain>
    </source>
</reference>
<keyword evidence="2 4" id="KW-0808">Transferase</keyword>
<keyword evidence="7" id="KW-1185">Reference proteome</keyword>
<dbReference type="InterPro" id="IPR011611">
    <property type="entry name" value="PfkB_dom"/>
</dbReference>
<dbReference type="PROSITE" id="PS00584">
    <property type="entry name" value="PFKB_KINASES_2"/>
    <property type="match status" value="1"/>
</dbReference>
<dbReference type="InterPro" id="IPR002139">
    <property type="entry name" value="Ribo/fructo_kinase"/>
</dbReference>
<feature type="domain" description="Carbohydrate kinase PfkB" evidence="5">
    <location>
        <begin position="9"/>
        <end position="304"/>
    </location>
</feature>
<dbReference type="SUPFAM" id="SSF53613">
    <property type="entry name" value="Ribokinase-like"/>
    <property type="match status" value="1"/>
</dbReference>
<sequence length="317" mass="32633">MSGDASCTVLVVGDANPDLIISGDVVPRFGQAEQLLDSADLVLGGSAAIVAAGLARLGVATAMIAAVGDDDFGRLVRARLDERGVNTAPFVVRADLPTGLSIILAKSADRAILTLPGTIPALRASDVRAAVHLLEPRHVHIASYFLQPDLAAELPALLLWLSGRGITTSLDTNWDPAELWDGLAEVLPHVDVFLPNREEVIAIARAVTGETIADDLAAASALAALNPRVVVKAGAEGGFSVDSDQEVHRAAGLVLDVVDTTGAGDSFDAGYITAFLSGVPSEPERLRWAAVAGSLSTRAAGGTDAQATLGELLEASE</sequence>
<evidence type="ECO:0000256" key="1">
    <source>
        <dbReference type="ARBA" id="ARBA00010688"/>
    </source>
</evidence>
<keyword evidence="3 4" id="KW-0418">Kinase</keyword>
<comment type="similarity">
    <text evidence="1 4">Belongs to the carbohydrate kinase PfkB family.</text>
</comment>
<proteinExistence type="inferred from homology"/>
<accession>A0A4R9BJT8</accession>
<dbReference type="InterPro" id="IPR002173">
    <property type="entry name" value="Carboh/pur_kinase_PfkB_CS"/>
</dbReference>
<protein>
    <submittedName>
        <fullName evidence="6">Carbohydrate kinase family protein</fullName>
    </submittedName>
</protein>
<evidence type="ECO:0000313" key="7">
    <source>
        <dbReference type="Proteomes" id="UP000298468"/>
    </source>
</evidence>
<dbReference type="PRINTS" id="PR00990">
    <property type="entry name" value="RIBOKINASE"/>
</dbReference>
<comment type="caution">
    <text evidence="6">The sequence shown here is derived from an EMBL/GenBank/DDBJ whole genome shotgun (WGS) entry which is preliminary data.</text>
</comment>
<evidence type="ECO:0000256" key="2">
    <source>
        <dbReference type="ARBA" id="ARBA00022679"/>
    </source>
</evidence>
<dbReference type="PANTHER" id="PTHR10584">
    <property type="entry name" value="SUGAR KINASE"/>
    <property type="match status" value="1"/>
</dbReference>
<organism evidence="6 7">
    <name type="scientific">Cryobacterium lactosi</name>
    <dbReference type="NCBI Taxonomy" id="1259202"/>
    <lineage>
        <taxon>Bacteria</taxon>
        <taxon>Bacillati</taxon>
        <taxon>Actinomycetota</taxon>
        <taxon>Actinomycetes</taxon>
        <taxon>Micrococcales</taxon>
        <taxon>Microbacteriaceae</taxon>
        <taxon>Cryobacterium</taxon>
    </lineage>
</organism>
<dbReference type="AlphaFoldDB" id="A0A4R9BJT8"/>
<dbReference type="OrthoDB" id="9808601at2"/>
<evidence type="ECO:0000313" key="6">
    <source>
        <dbReference type="EMBL" id="TFD85580.1"/>
    </source>
</evidence>
<dbReference type="InterPro" id="IPR029056">
    <property type="entry name" value="Ribokinase-like"/>
</dbReference>
<dbReference type="Pfam" id="PF00294">
    <property type="entry name" value="PfkB"/>
    <property type="match status" value="1"/>
</dbReference>
<dbReference type="GO" id="GO:0006796">
    <property type="term" value="P:phosphate-containing compound metabolic process"/>
    <property type="evidence" value="ECO:0007669"/>
    <property type="project" value="UniProtKB-ARBA"/>
</dbReference>
<evidence type="ECO:0000256" key="3">
    <source>
        <dbReference type="ARBA" id="ARBA00022777"/>
    </source>
</evidence>
<dbReference type="Proteomes" id="UP000298468">
    <property type="component" value="Unassembled WGS sequence"/>
</dbReference>
<dbReference type="EMBL" id="SOHM01000035">
    <property type="protein sequence ID" value="TFD85580.1"/>
    <property type="molecule type" value="Genomic_DNA"/>
</dbReference>
<dbReference type="GO" id="GO:0016301">
    <property type="term" value="F:kinase activity"/>
    <property type="evidence" value="ECO:0007669"/>
    <property type="project" value="UniProtKB-KW"/>
</dbReference>
<evidence type="ECO:0000256" key="4">
    <source>
        <dbReference type="RuleBase" id="RU003704"/>
    </source>
</evidence>
<gene>
    <name evidence="6" type="ORF">E3T61_17495</name>
</gene>